<reference evidence="2" key="1">
    <citation type="journal article" date="2011" name="Environ. Microbiol.">
        <title>Genomic insights into the metabolic potential of the polycyclic aromatic hydrocarbon degrading sulfate-reducing Deltaproteobacterium N47.</title>
        <authorList>
            <person name="Bergmann F."/>
            <person name="Selesi D."/>
            <person name="Weinmaier T."/>
            <person name="Tischler P."/>
            <person name="Rattei T."/>
            <person name="Meckenstock R.U."/>
        </authorList>
    </citation>
    <scope>NUCLEOTIDE SEQUENCE</scope>
</reference>
<name>E1Y8R6_9BACT</name>
<feature type="domain" description="Hydantoinase B/oxoprolinase" evidence="1">
    <location>
        <begin position="5"/>
        <end position="125"/>
    </location>
</feature>
<dbReference type="EMBL" id="FR695864">
    <property type="protein sequence ID" value="CBX26960.1"/>
    <property type="molecule type" value="Genomic_DNA"/>
</dbReference>
<dbReference type="GO" id="GO:0005829">
    <property type="term" value="C:cytosol"/>
    <property type="evidence" value="ECO:0007669"/>
    <property type="project" value="TreeGrafter"/>
</dbReference>
<dbReference type="GO" id="GO:0017168">
    <property type="term" value="F:5-oxoprolinase (ATP-hydrolyzing) activity"/>
    <property type="evidence" value="ECO:0007669"/>
    <property type="project" value="TreeGrafter"/>
</dbReference>
<dbReference type="Pfam" id="PF02538">
    <property type="entry name" value="Hydantoinase_B"/>
    <property type="match status" value="1"/>
</dbReference>
<dbReference type="InterPro" id="IPR003692">
    <property type="entry name" value="Hydantoinase_B"/>
</dbReference>
<accession>E1Y8R6</accession>
<dbReference type="PANTHER" id="PTHR11365:SF2">
    <property type="entry name" value="5-OXOPROLINASE"/>
    <property type="match status" value="1"/>
</dbReference>
<proteinExistence type="predicted"/>
<sequence>MYNCGVHTHMTNTRITDPEILERRYPVLLRKFSLRHGSGGNGRFKGGNGLVREVEFLEPLNVAVLTERRVFAPYGLNGGEPGQCGINLFIRKDGTVINLGGKKEIQAQPGDRLRIMTPGGGGYGKRLDGNKESGIF</sequence>
<dbReference type="GO" id="GO:0006749">
    <property type="term" value="P:glutathione metabolic process"/>
    <property type="evidence" value="ECO:0007669"/>
    <property type="project" value="TreeGrafter"/>
</dbReference>
<evidence type="ECO:0000259" key="1">
    <source>
        <dbReference type="Pfam" id="PF02538"/>
    </source>
</evidence>
<protein>
    <recommendedName>
        <fullName evidence="1">Hydantoinase B/oxoprolinase domain-containing protein</fullName>
    </recommendedName>
</protein>
<dbReference type="InterPro" id="IPR045079">
    <property type="entry name" value="Oxoprolinase-like"/>
</dbReference>
<gene>
    <name evidence="2" type="ORF">N47_A09890</name>
</gene>
<evidence type="ECO:0000313" key="2">
    <source>
        <dbReference type="EMBL" id="CBX26960.1"/>
    </source>
</evidence>
<dbReference type="AlphaFoldDB" id="E1Y8R6"/>
<dbReference type="PANTHER" id="PTHR11365">
    <property type="entry name" value="5-OXOPROLINASE RELATED"/>
    <property type="match status" value="1"/>
</dbReference>
<organism evidence="2">
    <name type="scientific">uncultured Desulfobacterium sp</name>
    <dbReference type="NCBI Taxonomy" id="201089"/>
    <lineage>
        <taxon>Bacteria</taxon>
        <taxon>Pseudomonadati</taxon>
        <taxon>Thermodesulfobacteriota</taxon>
        <taxon>Desulfobacteria</taxon>
        <taxon>Desulfobacterales</taxon>
        <taxon>Desulfobacteriaceae</taxon>
        <taxon>Desulfobacterium</taxon>
        <taxon>environmental samples</taxon>
    </lineage>
</organism>